<evidence type="ECO:0000313" key="2">
    <source>
        <dbReference type="Proteomes" id="UP001430953"/>
    </source>
</evidence>
<organism evidence="1 2">
    <name type="scientific">Cardiocondyla obscurior</name>
    <dbReference type="NCBI Taxonomy" id="286306"/>
    <lineage>
        <taxon>Eukaryota</taxon>
        <taxon>Metazoa</taxon>
        <taxon>Ecdysozoa</taxon>
        <taxon>Arthropoda</taxon>
        <taxon>Hexapoda</taxon>
        <taxon>Insecta</taxon>
        <taxon>Pterygota</taxon>
        <taxon>Neoptera</taxon>
        <taxon>Endopterygota</taxon>
        <taxon>Hymenoptera</taxon>
        <taxon>Apocrita</taxon>
        <taxon>Aculeata</taxon>
        <taxon>Formicoidea</taxon>
        <taxon>Formicidae</taxon>
        <taxon>Myrmicinae</taxon>
        <taxon>Cardiocondyla</taxon>
    </lineage>
</organism>
<dbReference type="EMBL" id="JADYXP020000010">
    <property type="protein sequence ID" value="KAL0115208.1"/>
    <property type="molecule type" value="Genomic_DNA"/>
</dbReference>
<accession>A0AAW2FJ68</accession>
<proteinExistence type="predicted"/>
<dbReference type="AlphaFoldDB" id="A0AAW2FJ68"/>
<protein>
    <submittedName>
        <fullName evidence="1">Uncharacterized protein</fullName>
    </submittedName>
</protein>
<reference evidence="1 2" key="1">
    <citation type="submission" date="2023-03" db="EMBL/GenBank/DDBJ databases">
        <title>High recombination rates correlate with genetic variation in Cardiocondyla obscurior ants.</title>
        <authorList>
            <person name="Errbii M."/>
        </authorList>
    </citation>
    <scope>NUCLEOTIDE SEQUENCE [LARGE SCALE GENOMIC DNA]</scope>
    <source>
        <strain evidence="1">Alpha-2009</strain>
        <tissue evidence="1">Whole body</tissue>
    </source>
</reference>
<keyword evidence="2" id="KW-1185">Reference proteome</keyword>
<sequence length="63" mass="7144">MMFLKVCELCEALGANIAFEGSLAGVRPQVRKYARTRMYVAASVARRWHIEISICALNFHVMI</sequence>
<gene>
    <name evidence="1" type="ORF">PUN28_010663</name>
</gene>
<evidence type="ECO:0000313" key="1">
    <source>
        <dbReference type="EMBL" id="KAL0115208.1"/>
    </source>
</evidence>
<dbReference type="Proteomes" id="UP001430953">
    <property type="component" value="Unassembled WGS sequence"/>
</dbReference>
<comment type="caution">
    <text evidence="1">The sequence shown here is derived from an EMBL/GenBank/DDBJ whole genome shotgun (WGS) entry which is preliminary data.</text>
</comment>
<name>A0AAW2FJ68_9HYME</name>